<keyword evidence="3" id="KW-1185">Reference proteome</keyword>
<dbReference type="AlphaFoldDB" id="A0A317ZGI4"/>
<sequence length="247" mass="25777">MMINTKRRISIFVLAATLATGVNAVTLVWDGGTGNFTDSNWDDGTSLQTHPSYGSGSFDTVINTGTVNGFTNSNTADFTSDDTLTISGGAVVEGDFLRVNNTSNTENVITFESGTINLSSFNAFRSGFGGFLGHLNFTGAADSATVTQFDLTGTTNQKMANKIGADGGVGSFFAIDGTMVASGVSYDGTNLTEVNSGLASNAVNGRYFEITESGGAQTLHLRAIPEPSALSFFALALGGTLLIRRRR</sequence>
<dbReference type="Proteomes" id="UP000247099">
    <property type="component" value="Unassembled WGS sequence"/>
</dbReference>
<dbReference type="InParanoid" id="A0A317ZGI4"/>
<proteinExistence type="predicted"/>
<dbReference type="RefSeq" id="WP_110130481.1">
    <property type="nucleotide sequence ID" value="NZ_QHJQ01000003.1"/>
</dbReference>
<keyword evidence="1" id="KW-0732">Signal</keyword>
<feature type="signal peptide" evidence="1">
    <location>
        <begin position="1"/>
        <end position="24"/>
    </location>
</feature>
<dbReference type="NCBIfam" id="TIGR02595">
    <property type="entry name" value="PEP_CTERM"/>
    <property type="match status" value="1"/>
</dbReference>
<feature type="chain" id="PRO_5016259839" description="PEP-CTERM protein-sorting domain-containing protein" evidence="1">
    <location>
        <begin position="25"/>
        <end position="247"/>
    </location>
</feature>
<evidence type="ECO:0000256" key="1">
    <source>
        <dbReference type="SAM" id="SignalP"/>
    </source>
</evidence>
<accession>A0A317ZGI4</accession>
<evidence type="ECO:0008006" key="4">
    <source>
        <dbReference type="Google" id="ProtNLM"/>
    </source>
</evidence>
<protein>
    <recommendedName>
        <fullName evidence="4">PEP-CTERM protein-sorting domain-containing protein</fullName>
    </recommendedName>
</protein>
<name>A0A317ZGI4_9BACT</name>
<dbReference type="InterPro" id="IPR013424">
    <property type="entry name" value="Ice-binding_C"/>
</dbReference>
<gene>
    <name evidence="2" type="ORF">DDZ13_05760</name>
</gene>
<reference evidence="2 3" key="1">
    <citation type="submission" date="2018-05" db="EMBL/GenBank/DDBJ databases">
        <title>Coraliomargarita sinensis sp. nov., isolated from a marine solar saltern.</title>
        <authorList>
            <person name="Zhou L.Y."/>
        </authorList>
    </citation>
    <scope>NUCLEOTIDE SEQUENCE [LARGE SCALE GENOMIC DNA]</scope>
    <source>
        <strain evidence="2 3">WN38</strain>
    </source>
</reference>
<comment type="caution">
    <text evidence="2">The sequence shown here is derived from an EMBL/GenBank/DDBJ whole genome shotgun (WGS) entry which is preliminary data.</text>
</comment>
<evidence type="ECO:0000313" key="3">
    <source>
        <dbReference type="Proteomes" id="UP000247099"/>
    </source>
</evidence>
<dbReference type="EMBL" id="QHJQ01000003">
    <property type="protein sequence ID" value="PXA04676.1"/>
    <property type="molecule type" value="Genomic_DNA"/>
</dbReference>
<organism evidence="2 3">
    <name type="scientific">Coraliomargarita sinensis</name>
    <dbReference type="NCBI Taxonomy" id="2174842"/>
    <lineage>
        <taxon>Bacteria</taxon>
        <taxon>Pseudomonadati</taxon>
        <taxon>Verrucomicrobiota</taxon>
        <taxon>Opitutia</taxon>
        <taxon>Puniceicoccales</taxon>
        <taxon>Coraliomargaritaceae</taxon>
        <taxon>Coraliomargarita</taxon>
    </lineage>
</organism>
<evidence type="ECO:0000313" key="2">
    <source>
        <dbReference type="EMBL" id="PXA04676.1"/>
    </source>
</evidence>